<dbReference type="Pfam" id="PF13419">
    <property type="entry name" value="HAD_2"/>
    <property type="match status" value="1"/>
</dbReference>
<accession>A0A561PXI6</accession>
<dbReference type="Proteomes" id="UP000320811">
    <property type="component" value="Unassembled WGS sequence"/>
</dbReference>
<name>A0A561PXI6_9BACT</name>
<dbReference type="SFLD" id="SFLDG01129">
    <property type="entry name" value="C1.5:_HAD__Beta-PGM__Phosphata"/>
    <property type="match status" value="1"/>
</dbReference>
<dbReference type="NCBIfam" id="TIGR01549">
    <property type="entry name" value="HAD-SF-IA-v1"/>
    <property type="match status" value="1"/>
</dbReference>
<protein>
    <submittedName>
        <fullName evidence="1">Putative hydrolase of the HAD superfamily</fullName>
    </submittedName>
</protein>
<dbReference type="InterPro" id="IPR023214">
    <property type="entry name" value="HAD_sf"/>
</dbReference>
<dbReference type="InterPro" id="IPR051828">
    <property type="entry name" value="HAD-like_hydrolase_domain"/>
</dbReference>
<dbReference type="InterPro" id="IPR041492">
    <property type="entry name" value="HAD_2"/>
</dbReference>
<dbReference type="Gene3D" id="3.40.50.1000">
    <property type="entry name" value="HAD superfamily/HAD-like"/>
    <property type="match status" value="1"/>
</dbReference>
<dbReference type="AlphaFoldDB" id="A0A561PXI6"/>
<dbReference type="InterPro" id="IPR036412">
    <property type="entry name" value="HAD-like_sf"/>
</dbReference>
<dbReference type="SFLD" id="SFLDS00003">
    <property type="entry name" value="Haloacid_Dehalogenase"/>
    <property type="match status" value="1"/>
</dbReference>
<dbReference type="InterPro" id="IPR006439">
    <property type="entry name" value="HAD-SF_hydro_IA"/>
</dbReference>
<dbReference type="RefSeq" id="WP_222429041.1">
    <property type="nucleotide sequence ID" value="NZ_VIWO01000002.1"/>
</dbReference>
<comment type="caution">
    <text evidence="1">The sequence shown here is derived from an EMBL/GenBank/DDBJ whole genome shotgun (WGS) entry which is preliminary data.</text>
</comment>
<sequence length="243" mass="27799">MGQHQIIKLEKYMNQYQHYSFDLWLTLIKSNPLFKQERTRFFYTHFNPLQKPEAEVGQIFRKVDLMCNAINEKTGGNIDAEEMYLMVINELNDFSHTFDNIDLPALYQEMESLVLRYLPVVYCSQTVKVLRQLKQNPDTTVSLLSNTAFIKGSTLRKVLQQLELSPYLDFQLYSDEVGMSKPNAALFRLMLDTVAASRQQPADLADIIHIGDNKKADILGADAMGIASLLINSNHQCISTLLN</sequence>
<dbReference type="PANTHER" id="PTHR46191:SF2">
    <property type="entry name" value="HALOACID DEHALOGENASE-LIKE HYDROLASE DOMAIN-CONTAINING PROTEIN 3"/>
    <property type="match status" value="1"/>
</dbReference>
<keyword evidence="1" id="KW-0378">Hydrolase</keyword>
<evidence type="ECO:0000313" key="1">
    <source>
        <dbReference type="EMBL" id="TWF42831.1"/>
    </source>
</evidence>
<dbReference type="GO" id="GO:0016787">
    <property type="term" value="F:hydrolase activity"/>
    <property type="evidence" value="ECO:0007669"/>
    <property type="project" value="UniProtKB-KW"/>
</dbReference>
<dbReference type="EMBL" id="VIWO01000002">
    <property type="protein sequence ID" value="TWF42831.1"/>
    <property type="molecule type" value="Genomic_DNA"/>
</dbReference>
<dbReference type="PANTHER" id="PTHR46191">
    <property type="match status" value="1"/>
</dbReference>
<dbReference type="Gene3D" id="1.10.150.400">
    <property type="match status" value="1"/>
</dbReference>
<gene>
    <name evidence="1" type="ORF">FHW36_102592</name>
</gene>
<keyword evidence="2" id="KW-1185">Reference proteome</keyword>
<dbReference type="SUPFAM" id="SSF56784">
    <property type="entry name" value="HAD-like"/>
    <property type="match status" value="1"/>
</dbReference>
<organism evidence="1 2">
    <name type="scientific">Chitinophaga polysaccharea</name>
    <dbReference type="NCBI Taxonomy" id="1293035"/>
    <lineage>
        <taxon>Bacteria</taxon>
        <taxon>Pseudomonadati</taxon>
        <taxon>Bacteroidota</taxon>
        <taxon>Chitinophagia</taxon>
        <taxon>Chitinophagales</taxon>
        <taxon>Chitinophagaceae</taxon>
        <taxon>Chitinophaga</taxon>
    </lineage>
</organism>
<reference evidence="1 2" key="1">
    <citation type="submission" date="2019-06" db="EMBL/GenBank/DDBJ databases">
        <title>Sorghum-associated microbial communities from plants grown in Nebraska, USA.</title>
        <authorList>
            <person name="Schachtman D."/>
        </authorList>
    </citation>
    <scope>NUCLEOTIDE SEQUENCE [LARGE SCALE GENOMIC DNA]</scope>
    <source>
        <strain evidence="1 2">1209</strain>
    </source>
</reference>
<proteinExistence type="predicted"/>
<evidence type="ECO:0000313" key="2">
    <source>
        <dbReference type="Proteomes" id="UP000320811"/>
    </source>
</evidence>